<protein>
    <submittedName>
        <fullName evidence="1">Uncharacterized protein</fullName>
    </submittedName>
</protein>
<proteinExistence type="predicted"/>
<organism evidence="1">
    <name type="scientific">uncultured marine thaumarchaeote KM3_164_C03</name>
    <dbReference type="NCBI Taxonomy" id="1456035"/>
    <lineage>
        <taxon>Archaea</taxon>
        <taxon>Nitrososphaerota</taxon>
        <taxon>environmental samples</taxon>
    </lineage>
</organism>
<sequence length="50" mass="5943">MKSKNYHYKLSADDKKPKCALCENDCSYYCNMNDLYYCEKHVLGHDENES</sequence>
<name>A0A075GJH2_9ARCH</name>
<reference evidence="1" key="1">
    <citation type="journal article" date="2014" name="Genome Biol. Evol.">
        <title>Pangenome evidence for extensive interdomain horizontal transfer affecting lineage core and shell genes in uncultured planktonic thaumarchaeota and euryarchaeota.</title>
        <authorList>
            <person name="Deschamps P."/>
            <person name="Zivanovic Y."/>
            <person name="Moreira D."/>
            <person name="Rodriguez-Valera F."/>
            <person name="Lopez-Garcia P."/>
        </authorList>
    </citation>
    <scope>NUCLEOTIDE SEQUENCE</scope>
</reference>
<accession>A0A075GJH2</accession>
<dbReference type="AlphaFoldDB" id="A0A075GJH2"/>
<dbReference type="EMBL" id="KF900677">
    <property type="protein sequence ID" value="AIF03360.1"/>
    <property type="molecule type" value="Genomic_DNA"/>
</dbReference>
<evidence type="ECO:0000313" key="1">
    <source>
        <dbReference type="EMBL" id="AIF03360.1"/>
    </source>
</evidence>